<evidence type="ECO:0000313" key="3">
    <source>
        <dbReference type="Proteomes" id="UP000078595"/>
    </source>
</evidence>
<protein>
    <recommendedName>
        <fullName evidence="1">BTB domain-containing protein</fullName>
    </recommendedName>
</protein>
<dbReference type="KEGG" id="kdj:28971521"/>
<evidence type="ECO:0000259" key="1">
    <source>
        <dbReference type="PROSITE" id="PS50097"/>
    </source>
</evidence>
<dbReference type="InterPro" id="IPR000210">
    <property type="entry name" value="BTB/POZ_dom"/>
</dbReference>
<keyword evidence="3" id="KW-1185">Reference proteome</keyword>
<sequence length="228" mass="26515">MSEAKPQVAMGGVAEDFQFSDSDLELISSDGQVFRIHKYKLQAASPVFRSVFETGNDDGKLQLTDETIETGPHIGNFLKILYGRELNAPHYYEDLTYTCEGLWRLIEKYDAAPAKEHLHMCLWRWARSCDYSAHRFFWFASQMDFPDIGVAALQSEEILSWRNQQLKGVDTLDLASWSLYDFRQLDHEYILAWCRARRNALPDSAKQLDHKKMGTEFEKIMKAFRDQK</sequence>
<feature type="domain" description="BTB" evidence="1">
    <location>
        <begin position="22"/>
        <end position="90"/>
    </location>
</feature>
<name>A0AAJ8KVL6_9TREE</name>
<dbReference type="Gene3D" id="3.30.710.10">
    <property type="entry name" value="Potassium Channel Kv1.1, Chain A"/>
    <property type="match status" value="1"/>
</dbReference>
<dbReference type="EMBL" id="CP144539">
    <property type="protein sequence ID" value="WWC65204.1"/>
    <property type="molecule type" value="Genomic_DNA"/>
</dbReference>
<dbReference type="CDD" id="cd18186">
    <property type="entry name" value="BTB_POZ_ZBTB_KLHL-like"/>
    <property type="match status" value="1"/>
</dbReference>
<accession>A0AAJ8KVL6</accession>
<dbReference type="Pfam" id="PF00651">
    <property type="entry name" value="BTB"/>
    <property type="match status" value="1"/>
</dbReference>
<dbReference type="GeneID" id="28971521"/>
<dbReference type="InterPro" id="IPR011333">
    <property type="entry name" value="SKP1/BTB/POZ_sf"/>
</dbReference>
<dbReference type="RefSeq" id="XP_065825749.1">
    <property type="nucleotide sequence ID" value="XM_065969677.1"/>
</dbReference>
<dbReference type="AlphaFoldDB" id="A0AAJ8KVL6"/>
<proteinExistence type="predicted"/>
<reference evidence="2" key="2">
    <citation type="submission" date="2024-02" db="EMBL/GenBank/DDBJ databases">
        <title>Comparative genomics of Cryptococcus and Kwoniella reveals pathogenesis evolution and contrasting modes of karyotype evolution via chromosome fusion or intercentromeric recombination.</title>
        <authorList>
            <person name="Coelho M.A."/>
            <person name="David-Palma M."/>
            <person name="Shea T."/>
            <person name="Bowers K."/>
            <person name="McGinley-Smith S."/>
            <person name="Mohammad A.W."/>
            <person name="Gnirke A."/>
            <person name="Yurkov A.M."/>
            <person name="Nowrousian M."/>
            <person name="Sun S."/>
            <person name="Cuomo C.A."/>
            <person name="Heitman J."/>
        </authorList>
    </citation>
    <scope>NUCLEOTIDE SEQUENCE</scope>
    <source>
        <strain evidence="2">CBS 10117</strain>
    </source>
</reference>
<dbReference type="Proteomes" id="UP000078595">
    <property type="component" value="Chromosome 10"/>
</dbReference>
<dbReference type="PROSITE" id="PS50097">
    <property type="entry name" value="BTB"/>
    <property type="match status" value="1"/>
</dbReference>
<dbReference type="SUPFAM" id="SSF54695">
    <property type="entry name" value="POZ domain"/>
    <property type="match status" value="1"/>
</dbReference>
<organism evidence="2 3">
    <name type="scientific">Kwoniella dejecticola CBS 10117</name>
    <dbReference type="NCBI Taxonomy" id="1296121"/>
    <lineage>
        <taxon>Eukaryota</taxon>
        <taxon>Fungi</taxon>
        <taxon>Dikarya</taxon>
        <taxon>Basidiomycota</taxon>
        <taxon>Agaricomycotina</taxon>
        <taxon>Tremellomycetes</taxon>
        <taxon>Tremellales</taxon>
        <taxon>Cryptococcaceae</taxon>
        <taxon>Kwoniella</taxon>
    </lineage>
</organism>
<reference evidence="2" key="1">
    <citation type="submission" date="2013-07" db="EMBL/GenBank/DDBJ databases">
        <authorList>
            <consortium name="The Broad Institute Genome Sequencing Platform"/>
            <person name="Cuomo C."/>
            <person name="Litvintseva A."/>
            <person name="Chen Y."/>
            <person name="Heitman J."/>
            <person name="Sun S."/>
            <person name="Springer D."/>
            <person name="Dromer F."/>
            <person name="Young S.K."/>
            <person name="Zeng Q."/>
            <person name="Gargeya S."/>
            <person name="Fitzgerald M."/>
            <person name="Abouelleil A."/>
            <person name="Alvarado L."/>
            <person name="Berlin A.M."/>
            <person name="Chapman S.B."/>
            <person name="Dewar J."/>
            <person name="Goldberg J."/>
            <person name="Griggs A."/>
            <person name="Gujja S."/>
            <person name="Hansen M."/>
            <person name="Howarth C."/>
            <person name="Imamovic A."/>
            <person name="Larimer J."/>
            <person name="McCowan C."/>
            <person name="Murphy C."/>
            <person name="Pearson M."/>
            <person name="Priest M."/>
            <person name="Roberts A."/>
            <person name="Saif S."/>
            <person name="Shea T."/>
            <person name="Sykes S."/>
            <person name="Wortman J."/>
            <person name="Nusbaum C."/>
            <person name="Birren B."/>
        </authorList>
    </citation>
    <scope>NUCLEOTIDE SEQUENCE</scope>
    <source>
        <strain evidence="2">CBS 10117</strain>
    </source>
</reference>
<gene>
    <name evidence="2" type="ORF">I303_107818</name>
</gene>
<evidence type="ECO:0000313" key="2">
    <source>
        <dbReference type="EMBL" id="WWC65204.1"/>
    </source>
</evidence>